<proteinExistence type="predicted"/>
<organism evidence="2 3">
    <name type="scientific">Muiribacterium halophilum</name>
    <dbReference type="NCBI Taxonomy" id="2053465"/>
    <lineage>
        <taxon>Bacteria</taxon>
        <taxon>Candidatus Muiribacteriota</taxon>
        <taxon>Candidatus Muiribacteriia</taxon>
        <taxon>Candidatus Muiribacteriales</taxon>
        <taxon>Candidatus Muiribacteriaceae</taxon>
        <taxon>Candidatus Muiribacterium</taxon>
    </lineage>
</organism>
<name>A0A2N5ZAS3_MUIH1</name>
<accession>A0A2N5ZAS3</accession>
<dbReference type="AlphaFoldDB" id="A0A2N5ZAS3"/>
<dbReference type="EMBL" id="PKTG01000130">
    <property type="protein sequence ID" value="PLX15760.1"/>
    <property type="molecule type" value="Genomic_DNA"/>
</dbReference>
<sequence>MTDYVLILTIVNLIISFLLIAVFFNLRKIILDMEIKKYKNCILEILKIKEKFDELSKERIKQLKKSIIELEEVAEAVDEKILYYESLKDADDKY</sequence>
<keyword evidence="1" id="KW-1133">Transmembrane helix</keyword>
<evidence type="ECO:0000313" key="2">
    <source>
        <dbReference type="EMBL" id="PLX15760.1"/>
    </source>
</evidence>
<keyword evidence="1" id="KW-0472">Membrane</keyword>
<gene>
    <name evidence="2" type="ORF">C0601_12350</name>
</gene>
<evidence type="ECO:0000313" key="3">
    <source>
        <dbReference type="Proteomes" id="UP000234857"/>
    </source>
</evidence>
<protein>
    <submittedName>
        <fullName evidence="2">Uncharacterized protein</fullName>
    </submittedName>
</protein>
<comment type="caution">
    <text evidence="2">The sequence shown here is derived from an EMBL/GenBank/DDBJ whole genome shotgun (WGS) entry which is preliminary data.</text>
</comment>
<evidence type="ECO:0000256" key="1">
    <source>
        <dbReference type="SAM" id="Phobius"/>
    </source>
</evidence>
<dbReference type="Proteomes" id="UP000234857">
    <property type="component" value="Unassembled WGS sequence"/>
</dbReference>
<feature type="transmembrane region" description="Helical" evidence="1">
    <location>
        <begin position="6"/>
        <end position="26"/>
    </location>
</feature>
<reference evidence="2 3" key="1">
    <citation type="submission" date="2017-11" db="EMBL/GenBank/DDBJ databases">
        <title>Genome-resolved metagenomics identifies genetic mobility, metabolic interactions, and unexpected diversity in perchlorate-reducing communities.</title>
        <authorList>
            <person name="Barnum T.P."/>
            <person name="Figueroa I.A."/>
            <person name="Carlstrom C.I."/>
            <person name="Lucas L.N."/>
            <person name="Engelbrektson A.L."/>
            <person name="Coates J.D."/>
        </authorList>
    </citation>
    <scope>NUCLEOTIDE SEQUENCE [LARGE SCALE GENOMIC DNA]</scope>
    <source>
        <strain evidence="2">BM706</strain>
    </source>
</reference>
<keyword evidence="1" id="KW-0812">Transmembrane</keyword>